<gene>
    <name evidence="2" type="ORF">Golax_004601</name>
</gene>
<keyword evidence="1" id="KW-0472">Membrane</keyword>
<reference evidence="2 3" key="1">
    <citation type="journal article" date="2019" name="Genome Biol. Evol.">
        <title>Insights into the evolution of the New World diploid cottons (Gossypium, subgenus Houzingenia) based on genome sequencing.</title>
        <authorList>
            <person name="Grover C.E."/>
            <person name="Arick M.A. 2nd"/>
            <person name="Thrash A."/>
            <person name="Conover J.L."/>
            <person name="Sanders W.S."/>
            <person name="Peterson D.G."/>
            <person name="Frelichowski J.E."/>
            <person name="Scheffler J.A."/>
            <person name="Scheffler B.E."/>
            <person name="Wendel J.F."/>
        </authorList>
    </citation>
    <scope>NUCLEOTIDE SEQUENCE [LARGE SCALE GENOMIC DNA]</scope>
    <source>
        <strain evidence="2">4</strain>
        <tissue evidence="2">Leaf</tissue>
    </source>
</reference>
<feature type="transmembrane region" description="Helical" evidence="1">
    <location>
        <begin position="30"/>
        <end position="49"/>
    </location>
</feature>
<name>A0A7J9B1V1_9ROSI</name>
<keyword evidence="1" id="KW-1133">Transmembrane helix</keyword>
<evidence type="ECO:0000313" key="3">
    <source>
        <dbReference type="Proteomes" id="UP000593574"/>
    </source>
</evidence>
<dbReference type="Proteomes" id="UP000593574">
    <property type="component" value="Unassembled WGS sequence"/>
</dbReference>
<keyword evidence="3" id="KW-1185">Reference proteome</keyword>
<protein>
    <submittedName>
        <fullName evidence="2">Uncharacterized protein</fullName>
    </submittedName>
</protein>
<feature type="transmembrane region" description="Helical" evidence="1">
    <location>
        <begin position="7"/>
        <end position="24"/>
    </location>
</feature>
<accession>A0A7J9B1V1</accession>
<sequence>MMRLSNCFTLITGTCSIYLTLMRMNNCFGPLLNIGTLHIAVLLLGRWIWCLQWRNIQLYYVARGFRLIKRVNVNVFHGRFCET</sequence>
<dbReference type="AlphaFoldDB" id="A0A7J9B1V1"/>
<evidence type="ECO:0000256" key="1">
    <source>
        <dbReference type="SAM" id="Phobius"/>
    </source>
</evidence>
<keyword evidence="1" id="KW-0812">Transmembrane</keyword>
<comment type="caution">
    <text evidence="2">The sequence shown here is derived from an EMBL/GenBank/DDBJ whole genome shotgun (WGS) entry which is preliminary data.</text>
</comment>
<organism evidence="2 3">
    <name type="scientific">Gossypium laxum</name>
    <dbReference type="NCBI Taxonomy" id="34288"/>
    <lineage>
        <taxon>Eukaryota</taxon>
        <taxon>Viridiplantae</taxon>
        <taxon>Streptophyta</taxon>
        <taxon>Embryophyta</taxon>
        <taxon>Tracheophyta</taxon>
        <taxon>Spermatophyta</taxon>
        <taxon>Magnoliopsida</taxon>
        <taxon>eudicotyledons</taxon>
        <taxon>Gunneridae</taxon>
        <taxon>Pentapetalae</taxon>
        <taxon>rosids</taxon>
        <taxon>malvids</taxon>
        <taxon>Malvales</taxon>
        <taxon>Malvaceae</taxon>
        <taxon>Malvoideae</taxon>
        <taxon>Gossypium</taxon>
    </lineage>
</organism>
<proteinExistence type="predicted"/>
<evidence type="ECO:0000313" key="2">
    <source>
        <dbReference type="EMBL" id="MBA0730321.1"/>
    </source>
</evidence>
<dbReference type="EMBL" id="JABEZV010444241">
    <property type="protein sequence ID" value="MBA0730321.1"/>
    <property type="molecule type" value="Genomic_DNA"/>
</dbReference>